<dbReference type="Proteomes" id="UP001172778">
    <property type="component" value="Unassembled WGS sequence"/>
</dbReference>
<feature type="transmembrane region" description="Helical" evidence="1">
    <location>
        <begin position="251"/>
        <end position="267"/>
    </location>
</feature>
<feature type="transmembrane region" description="Helical" evidence="1">
    <location>
        <begin position="273"/>
        <end position="294"/>
    </location>
</feature>
<sequence length="298" mass="32268">MVTLQPKDIRHLLVLLADLESGTTRQWWFLEIAAAQFPADSNAGRSSPSRLVSLLTRMLPMLGIRNSLPVLTILGIPGLSVYRPPRHLPDTLQTSLHAIDAARLPCLAILALLTGMNSLLATQQLAVWLIALFTAITLGWRTHWQLKAALTPDQQANQPVREDLPDLEMTLGLTGLLASHGYSLSEAQSLATALRTHPDTALTEPLANCLQLRPVPPVATAARGWLAAVLGMVCCIVIGLPFLISQGKLQLPAALLINLLLCYATTAGNQMKLVQRLIVTLLVAAGCYGFAWLLRSYS</sequence>
<evidence type="ECO:0000256" key="1">
    <source>
        <dbReference type="SAM" id="Phobius"/>
    </source>
</evidence>
<name>A0ABT7DUC3_9NEIS</name>
<proteinExistence type="predicted"/>
<keyword evidence="3" id="KW-1185">Reference proteome</keyword>
<keyword evidence="1" id="KW-1133">Transmembrane helix</keyword>
<feature type="transmembrane region" description="Helical" evidence="1">
    <location>
        <begin position="62"/>
        <end position="82"/>
    </location>
</feature>
<gene>
    <name evidence="2" type="ORF">PZA18_06415</name>
</gene>
<dbReference type="RefSeq" id="WP_284099975.1">
    <property type="nucleotide sequence ID" value="NZ_JARRAF010000005.1"/>
</dbReference>
<keyword evidence="1" id="KW-0812">Transmembrane</keyword>
<feature type="transmembrane region" description="Helical" evidence="1">
    <location>
        <begin position="125"/>
        <end position="143"/>
    </location>
</feature>
<feature type="transmembrane region" description="Helical" evidence="1">
    <location>
        <begin position="94"/>
        <end position="113"/>
    </location>
</feature>
<comment type="caution">
    <text evidence="2">The sequence shown here is derived from an EMBL/GenBank/DDBJ whole genome shotgun (WGS) entry which is preliminary data.</text>
</comment>
<keyword evidence="1" id="KW-0472">Membrane</keyword>
<reference evidence="2" key="1">
    <citation type="submission" date="2023-03" db="EMBL/GenBank/DDBJ databases">
        <title>Chitinimonas shenzhenensis gen. nov., sp. nov., a novel member of family Burkholderiaceae isolated from activated sludge collected in Shen Zhen, China.</title>
        <authorList>
            <person name="Wang X."/>
        </authorList>
    </citation>
    <scope>NUCLEOTIDE SEQUENCE</scope>
    <source>
        <strain evidence="2">DQS-5</strain>
    </source>
</reference>
<accession>A0ABT7DUC3</accession>
<feature type="transmembrane region" description="Helical" evidence="1">
    <location>
        <begin position="224"/>
        <end position="244"/>
    </location>
</feature>
<evidence type="ECO:0000313" key="2">
    <source>
        <dbReference type="EMBL" id="MDK2123678.1"/>
    </source>
</evidence>
<organism evidence="2 3">
    <name type="scientific">Parachitinimonas caeni</name>
    <dbReference type="NCBI Taxonomy" id="3031301"/>
    <lineage>
        <taxon>Bacteria</taxon>
        <taxon>Pseudomonadati</taxon>
        <taxon>Pseudomonadota</taxon>
        <taxon>Betaproteobacteria</taxon>
        <taxon>Neisseriales</taxon>
        <taxon>Chitinibacteraceae</taxon>
        <taxon>Parachitinimonas</taxon>
    </lineage>
</organism>
<protein>
    <submittedName>
        <fullName evidence="2">Uncharacterized protein</fullName>
    </submittedName>
</protein>
<evidence type="ECO:0000313" key="3">
    <source>
        <dbReference type="Proteomes" id="UP001172778"/>
    </source>
</evidence>
<dbReference type="EMBL" id="JARRAF010000005">
    <property type="protein sequence ID" value="MDK2123678.1"/>
    <property type="molecule type" value="Genomic_DNA"/>
</dbReference>